<evidence type="ECO:0000313" key="2">
    <source>
        <dbReference type="EMBL" id="ADZ70164.1"/>
    </source>
</evidence>
<feature type="region of interest" description="Disordered" evidence="1">
    <location>
        <begin position="72"/>
        <end position="98"/>
    </location>
</feature>
<name>F2J5S7_POLGS</name>
<dbReference type="AlphaFoldDB" id="F2J5S7"/>
<accession>F2J5S7</accession>
<dbReference type="STRING" id="991905.SL003B_1733"/>
<feature type="region of interest" description="Disordered" evidence="1">
    <location>
        <begin position="1"/>
        <end position="28"/>
    </location>
</feature>
<keyword evidence="3" id="KW-1185">Reference proteome</keyword>
<dbReference type="KEGG" id="pgv:SL003B_1733"/>
<dbReference type="Proteomes" id="UP000008130">
    <property type="component" value="Chromosome"/>
</dbReference>
<evidence type="ECO:0000313" key="3">
    <source>
        <dbReference type="Proteomes" id="UP000008130"/>
    </source>
</evidence>
<dbReference type="PATRIC" id="fig|991905.3.peg.1777"/>
<reference evidence="2 3" key="1">
    <citation type="journal article" date="2011" name="J. Bacteriol.">
        <title>Complete genome sequence of Polymorphum gilvum SL003B-26A1T, a crude oil-degrading bacterium from oil-polluted saline soil.</title>
        <authorList>
            <person name="Li S.G."/>
            <person name="Tang Y.Q."/>
            <person name="Nie Y."/>
            <person name="Cai M."/>
            <person name="Wu X.L."/>
        </authorList>
    </citation>
    <scope>NUCLEOTIDE SEQUENCE [LARGE SCALE GENOMIC DNA]</scope>
    <source>
        <strain evidence="3">LMG 25793 / CGMCC 1.9160 / SL003B-26A1</strain>
    </source>
</reference>
<protein>
    <submittedName>
        <fullName evidence="2">Uncharacterized protein</fullName>
    </submittedName>
</protein>
<evidence type="ECO:0000256" key="1">
    <source>
        <dbReference type="SAM" id="MobiDB-lite"/>
    </source>
</evidence>
<sequence length="98" mass="10831">MPFTSAIQKFGCDPGLHRPRPNGIAPRPCSIEHGRRCENQRTTGLIAVMQSTRIRLLNPAAFKFSGPTLRRVGTRQDLPPAIGMRGTYSDRPGASRKM</sequence>
<organism evidence="2 3">
    <name type="scientific">Polymorphum gilvum (strain LMG 25793 / CGMCC 1.9160 / SL003B-26A1)</name>
    <dbReference type="NCBI Taxonomy" id="991905"/>
    <lineage>
        <taxon>Bacteria</taxon>
        <taxon>Pseudomonadati</taxon>
        <taxon>Pseudomonadota</taxon>
        <taxon>Alphaproteobacteria</taxon>
        <taxon>Rhodobacterales</taxon>
        <taxon>Paracoccaceae</taxon>
        <taxon>Polymorphum</taxon>
    </lineage>
</organism>
<dbReference type="HOGENOM" id="CLU_2331321_0_0_5"/>
<gene>
    <name evidence="2" type="ordered locus">SL003B_1733</name>
</gene>
<proteinExistence type="predicted"/>
<dbReference type="EMBL" id="CP002568">
    <property type="protein sequence ID" value="ADZ70164.1"/>
    <property type="molecule type" value="Genomic_DNA"/>
</dbReference>